<feature type="transmembrane region" description="Helical" evidence="1">
    <location>
        <begin position="270"/>
        <end position="290"/>
    </location>
</feature>
<gene>
    <name evidence="2" type="ORF">C482_18954</name>
</gene>
<reference evidence="2 3" key="1">
    <citation type="journal article" date="2014" name="PLoS Genet.">
        <title>Phylogenetically driven sequencing of extremely halophilic archaea reveals strategies for static and dynamic osmo-response.</title>
        <authorList>
            <person name="Becker E.A."/>
            <person name="Seitzer P.M."/>
            <person name="Tritt A."/>
            <person name="Larsen D."/>
            <person name="Krusor M."/>
            <person name="Yao A.I."/>
            <person name="Wu D."/>
            <person name="Madern D."/>
            <person name="Eisen J.A."/>
            <person name="Darling A.E."/>
            <person name="Facciotti M.T."/>
        </authorList>
    </citation>
    <scope>NUCLEOTIDE SEQUENCE [LARGE SCALE GENOMIC DNA]</scope>
    <source>
        <strain evidence="2 3">JCM 10990</strain>
    </source>
</reference>
<dbReference type="STRING" id="1227492.C482_18954"/>
<evidence type="ECO:0000313" key="2">
    <source>
        <dbReference type="EMBL" id="ELY94031.1"/>
    </source>
</evidence>
<dbReference type="PANTHER" id="PTHR43471">
    <property type="entry name" value="ABC TRANSPORTER PERMEASE"/>
    <property type="match status" value="1"/>
</dbReference>
<feature type="transmembrane region" description="Helical" evidence="1">
    <location>
        <begin position="59"/>
        <end position="84"/>
    </location>
</feature>
<protein>
    <submittedName>
        <fullName evidence="2">Nitrite/nitrate reduction protein</fullName>
    </submittedName>
</protein>
<dbReference type="GO" id="GO:0005886">
    <property type="term" value="C:plasma membrane"/>
    <property type="evidence" value="ECO:0007669"/>
    <property type="project" value="UniProtKB-SubCell"/>
</dbReference>
<accession>M0A6Q9</accession>
<evidence type="ECO:0000313" key="3">
    <source>
        <dbReference type="Proteomes" id="UP000011693"/>
    </source>
</evidence>
<feature type="transmembrane region" description="Helical" evidence="1">
    <location>
        <begin position="20"/>
        <end position="39"/>
    </location>
</feature>
<feature type="transmembrane region" description="Helical" evidence="1">
    <location>
        <begin position="105"/>
        <end position="126"/>
    </location>
</feature>
<keyword evidence="1" id="KW-0472">Membrane</keyword>
<dbReference type="Pfam" id="PF12679">
    <property type="entry name" value="ABC2_membrane_2"/>
    <property type="match status" value="1"/>
</dbReference>
<keyword evidence="3" id="KW-1185">Reference proteome</keyword>
<organism evidence="2 3">
    <name type="scientific">Natrialba chahannaoensis JCM 10990</name>
    <dbReference type="NCBI Taxonomy" id="1227492"/>
    <lineage>
        <taxon>Archaea</taxon>
        <taxon>Methanobacteriati</taxon>
        <taxon>Methanobacteriota</taxon>
        <taxon>Stenosarchaea group</taxon>
        <taxon>Halobacteria</taxon>
        <taxon>Halobacteriales</taxon>
        <taxon>Natrialbaceae</taxon>
        <taxon>Natrialba</taxon>
    </lineage>
</organism>
<feature type="transmembrane region" description="Helical" evidence="1">
    <location>
        <begin position="160"/>
        <end position="179"/>
    </location>
</feature>
<sequence length="296" mass="32489">MRWVPLAREESKALLTTKGVWILAVALLLWTYRPMYIAWEQLNSDMTIGFIQYSSELLFPLAAVILGYRAIVAEQVSGSLKFILSLPLTRGEILLGKFVGRTIGIAIPCFLAFGIITVIGILQYGLFSPLRYLGVLVITLLYLAVLVSVVTSISTLVNRTATAAATLFIGLILIFEIAWEELVTVFYYLMTGIQVNRLDPPPEGGLFLLERLSPSGAYNTITNWILDAGNSASIHSQVLTEIQPGSTTNILAVETAFSPESVPLYLHESVGILILGLWGLVPLTIAYYSFNKGDLE</sequence>
<dbReference type="Proteomes" id="UP000011693">
    <property type="component" value="Unassembled WGS sequence"/>
</dbReference>
<evidence type="ECO:0000256" key="1">
    <source>
        <dbReference type="SAM" id="Phobius"/>
    </source>
</evidence>
<dbReference type="PANTHER" id="PTHR43471:SF1">
    <property type="entry name" value="ABC TRANSPORTER PERMEASE PROTEIN NOSY-RELATED"/>
    <property type="match status" value="1"/>
</dbReference>
<feature type="transmembrane region" description="Helical" evidence="1">
    <location>
        <begin position="132"/>
        <end position="153"/>
    </location>
</feature>
<name>M0A6Q9_9EURY</name>
<dbReference type="GO" id="GO:0140359">
    <property type="term" value="F:ABC-type transporter activity"/>
    <property type="evidence" value="ECO:0007669"/>
    <property type="project" value="InterPro"/>
</dbReference>
<dbReference type="AlphaFoldDB" id="M0A6Q9"/>
<keyword evidence="1" id="KW-1133">Transmembrane helix</keyword>
<keyword evidence="1" id="KW-0812">Transmembrane</keyword>
<comment type="caution">
    <text evidence="2">The sequence shown here is derived from an EMBL/GenBank/DDBJ whole genome shotgun (WGS) entry which is preliminary data.</text>
</comment>
<proteinExistence type="predicted"/>
<dbReference type="EMBL" id="AOIN01000097">
    <property type="protein sequence ID" value="ELY94031.1"/>
    <property type="molecule type" value="Genomic_DNA"/>
</dbReference>